<dbReference type="Proteomes" id="UP001064933">
    <property type="component" value="Chromosome"/>
</dbReference>
<name>A0ABY6B3C8_9BURK</name>
<organism evidence="14 15">
    <name type="scientific">Roseateles amylovorans</name>
    <dbReference type="NCBI Taxonomy" id="2978473"/>
    <lineage>
        <taxon>Bacteria</taxon>
        <taxon>Pseudomonadati</taxon>
        <taxon>Pseudomonadota</taxon>
        <taxon>Betaproteobacteria</taxon>
        <taxon>Burkholderiales</taxon>
        <taxon>Sphaerotilaceae</taxon>
        <taxon>Roseateles</taxon>
    </lineage>
</organism>
<keyword evidence="4" id="KW-0808">Transferase</keyword>
<dbReference type="SUPFAM" id="SSF55874">
    <property type="entry name" value="ATPase domain of HSP90 chaperone/DNA topoisomerase II/histidine kinase"/>
    <property type="match status" value="1"/>
</dbReference>
<keyword evidence="5" id="KW-0547">Nucleotide-binding</keyword>
<dbReference type="SUPFAM" id="SSF55785">
    <property type="entry name" value="PYP-like sensor domain (PAS domain)"/>
    <property type="match status" value="1"/>
</dbReference>
<evidence type="ECO:0000256" key="6">
    <source>
        <dbReference type="ARBA" id="ARBA00022777"/>
    </source>
</evidence>
<keyword evidence="6" id="KW-0418">Kinase</keyword>
<evidence type="ECO:0000313" key="14">
    <source>
        <dbReference type="EMBL" id="UXH79225.1"/>
    </source>
</evidence>
<keyword evidence="10" id="KW-1133">Transmembrane helix</keyword>
<dbReference type="InterPro" id="IPR003594">
    <property type="entry name" value="HATPase_dom"/>
</dbReference>
<dbReference type="PROSITE" id="PS50109">
    <property type="entry name" value="HIS_KIN"/>
    <property type="match status" value="1"/>
</dbReference>
<dbReference type="CDD" id="cd00082">
    <property type="entry name" value="HisKA"/>
    <property type="match status" value="1"/>
</dbReference>
<feature type="region of interest" description="Disordered" evidence="9">
    <location>
        <begin position="661"/>
        <end position="682"/>
    </location>
</feature>
<evidence type="ECO:0000259" key="12">
    <source>
        <dbReference type="PROSITE" id="PS50112"/>
    </source>
</evidence>
<dbReference type="SMART" id="SM00091">
    <property type="entry name" value="PAS"/>
    <property type="match status" value="1"/>
</dbReference>
<dbReference type="Pfam" id="PF02518">
    <property type="entry name" value="HATPase_c"/>
    <property type="match status" value="1"/>
</dbReference>
<feature type="domain" description="PAC" evidence="13">
    <location>
        <begin position="350"/>
        <end position="402"/>
    </location>
</feature>
<dbReference type="PANTHER" id="PTHR43065">
    <property type="entry name" value="SENSOR HISTIDINE KINASE"/>
    <property type="match status" value="1"/>
</dbReference>
<dbReference type="Gene3D" id="1.10.287.130">
    <property type="match status" value="1"/>
</dbReference>
<evidence type="ECO:0000256" key="8">
    <source>
        <dbReference type="ARBA" id="ARBA00023012"/>
    </source>
</evidence>
<dbReference type="PANTHER" id="PTHR43065:SF42">
    <property type="entry name" value="TWO-COMPONENT SENSOR PPRA"/>
    <property type="match status" value="1"/>
</dbReference>
<dbReference type="InterPro" id="IPR001610">
    <property type="entry name" value="PAC"/>
</dbReference>
<feature type="domain" description="Histidine kinase" evidence="11">
    <location>
        <begin position="422"/>
        <end position="663"/>
    </location>
</feature>
<feature type="compositionally biased region" description="Low complexity" evidence="9">
    <location>
        <begin position="552"/>
        <end position="573"/>
    </location>
</feature>
<evidence type="ECO:0000256" key="7">
    <source>
        <dbReference type="ARBA" id="ARBA00022840"/>
    </source>
</evidence>
<evidence type="ECO:0000256" key="5">
    <source>
        <dbReference type="ARBA" id="ARBA00022741"/>
    </source>
</evidence>
<evidence type="ECO:0000256" key="4">
    <source>
        <dbReference type="ARBA" id="ARBA00022679"/>
    </source>
</evidence>
<evidence type="ECO:0000256" key="10">
    <source>
        <dbReference type="SAM" id="Phobius"/>
    </source>
</evidence>
<dbReference type="SMART" id="SM00388">
    <property type="entry name" value="HisKA"/>
    <property type="match status" value="1"/>
</dbReference>
<keyword evidence="15" id="KW-1185">Reference proteome</keyword>
<dbReference type="PROSITE" id="PS50112">
    <property type="entry name" value="PAS"/>
    <property type="match status" value="1"/>
</dbReference>
<dbReference type="InterPro" id="IPR004358">
    <property type="entry name" value="Sig_transdc_His_kin-like_C"/>
</dbReference>
<reference evidence="14" key="1">
    <citation type="submission" date="2022-10" db="EMBL/GenBank/DDBJ databases">
        <title>Characterization and whole genome sequencing of a new Roseateles species, isolated from fresh water.</title>
        <authorList>
            <person name="Guliayeva D.Y."/>
            <person name="Akhremchuk A.E."/>
            <person name="Sikolenko M.A."/>
            <person name="Valentovich L.N."/>
            <person name="Sidarenka A.V."/>
        </authorList>
    </citation>
    <scope>NUCLEOTIDE SEQUENCE</scope>
    <source>
        <strain evidence="14">BIM B-1768</strain>
    </source>
</reference>
<dbReference type="RefSeq" id="WP_261759045.1">
    <property type="nucleotide sequence ID" value="NZ_CP104562.2"/>
</dbReference>
<feature type="transmembrane region" description="Helical" evidence="10">
    <location>
        <begin position="235"/>
        <end position="258"/>
    </location>
</feature>
<evidence type="ECO:0000256" key="9">
    <source>
        <dbReference type="SAM" id="MobiDB-lite"/>
    </source>
</evidence>
<dbReference type="InterPro" id="IPR003661">
    <property type="entry name" value="HisK_dim/P_dom"/>
</dbReference>
<dbReference type="EC" id="2.7.13.3" evidence="2"/>
<feature type="region of interest" description="Disordered" evidence="9">
    <location>
        <begin position="552"/>
        <end position="574"/>
    </location>
</feature>
<feature type="transmembrane region" description="Helical" evidence="10">
    <location>
        <begin position="21"/>
        <end position="41"/>
    </location>
</feature>
<evidence type="ECO:0000256" key="3">
    <source>
        <dbReference type="ARBA" id="ARBA00022553"/>
    </source>
</evidence>
<dbReference type="InterPro" id="IPR000700">
    <property type="entry name" value="PAS-assoc_C"/>
</dbReference>
<dbReference type="InterPro" id="IPR035965">
    <property type="entry name" value="PAS-like_dom_sf"/>
</dbReference>
<dbReference type="SMART" id="SM00387">
    <property type="entry name" value="HATPase_c"/>
    <property type="match status" value="1"/>
</dbReference>
<keyword evidence="7" id="KW-0067">ATP-binding</keyword>
<dbReference type="Gene3D" id="3.30.565.10">
    <property type="entry name" value="Histidine kinase-like ATPase, C-terminal domain"/>
    <property type="match status" value="1"/>
</dbReference>
<evidence type="ECO:0000259" key="11">
    <source>
        <dbReference type="PROSITE" id="PS50109"/>
    </source>
</evidence>
<dbReference type="InterPro" id="IPR000014">
    <property type="entry name" value="PAS"/>
</dbReference>
<dbReference type="PROSITE" id="PS50113">
    <property type="entry name" value="PAC"/>
    <property type="match status" value="1"/>
</dbReference>
<dbReference type="CDD" id="cd00130">
    <property type="entry name" value="PAS"/>
    <property type="match status" value="1"/>
</dbReference>
<dbReference type="InterPro" id="IPR013767">
    <property type="entry name" value="PAS_fold"/>
</dbReference>
<dbReference type="EMBL" id="CP104562">
    <property type="protein sequence ID" value="UXH79225.1"/>
    <property type="molecule type" value="Genomic_DNA"/>
</dbReference>
<comment type="catalytic activity">
    <reaction evidence="1">
        <text>ATP + protein L-histidine = ADP + protein N-phospho-L-histidine.</text>
        <dbReference type="EC" id="2.7.13.3"/>
    </reaction>
</comment>
<dbReference type="InterPro" id="IPR005467">
    <property type="entry name" value="His_kinase_dom"/>
</dbReference>
<dbReference type="InterPro" id="IPR036097">
    <property type="entry name" value="HisK_dim/P_sf"/>
</dbReference>
<dbReference type="InterPro" id="IPR036890">
    <property type="entry name" value="HATPase_C_sf"/>
</dbReference>
<dbReference type="Gene3D" id="3.30.450.20">
    <property type="entry name" value="PAS domain"/>
    <property type="match status" value="1"/>
</dbReference>
<accession>A0ABY6B3C8</accession>
<sequence length="682" mass="74613">MPSLSPSRPPGLPPVDHLRRATWALPLVLALAFAASVAAWLRHSDARDLEDERLTLIADSLTLEARLSDWLNAEHAAVDRLAQQLPARVDDNTLLSHPAVAEGLRRLWVSVTVLDANNRVLAHVPQQAPQTVAPPRERTGVSLDEGGVTAHWSTARPMGGRMVVRFAPSALLRQTLPWWLAQKYDVRLVDALGQRLAQTGDAQPREGTQSYRLSVDPAMRETWLELNTRDRHIPWWHTLAATLMAVFILLSALASGMLRRQMREVRRAEGEARTEAAWRRAVEDSLSVGLRGRDLEGRLTHLNRAFCDLVGFSPDELIGRLPPMPYWLPDEMDDNLRRHQRNMAGGAPRDGYEARWLHRDGHVLDVMILEAPLVDASGRQIGWMGSIVDISARKQAEERERRQTEALAHQARLSTLGEVASALAHQLNQPLAAIAGYNAGAIRSLERSGQTEDIVMEALRRLGEQAAEAGRIVQRIRAFLTRRAPQPERCAVPDIVGRALSLLKRDLRGVRVELALPGDLPEVLADAVLIEQVMINLIRNAVDEWQGRSLPPTVASASASAPTPTSTAASIPFPSLPASPQLRIGAARVGERFVRVDVDDNGPGLQGRGIDQLTTAFYSTKPDGMGMGLAICRSVIEAHHGGMEAGSGQLGGARLSFTLPLAPTPMPTPTPTGRGPTHKESP</sequence>
<dbReference type="PRINTS" id="PR00344">
    <property type="entry name" value="BCTRLSENSOR"/>
</dbReference>
<dbReference type="Pfam" id="PF00989">
    <property type="entry name" value="PAS"/>
    <property type="match status" value="1"/>
</dbReference>
<evidence type="ECO:0000256" key="1">
    <source>
        <dbReference type="ARBA" id="ARBA00000085"/>
    </source>
</evidence>
<keyword evidence="10" id="KW-0812">Transmembrane</keyword>
<evidence type="ECO:0000256" key="2">
    <source>
        <dbReference type="ARBA" id="ARBA00012438"/>
    </source>
</evidence>
<keyword evidence="10" id="KW-0472">Membrane</keyword>
<keyword evidence="3" id="KW-0597">Phosphoprotein</keyword>
<dbReference type="SUPFAM" id="SSF47384">
    <property type="entry name" value="Homodimeric domain of signal transducing histidine kinase"/>
    <property type="match status" value="1"/>
</dbReference>
<feature type="domain" description="PAS" evidence="12">
    <location>
        <begin position="274"/>
        <end position="346"/>
    </location>
</feature>
<dbReference type="SMART" id="SM00086">
    <property type="entry name" value="PAC"/>
    <property type="match status" value="1"/>
</dbReference>
<keyword evidence="8" id="KW-0902">Two-component regulatory system</keyword>
<protein>
    <recommendedName>
        <fullName evidence="2">histidine kinase</fullName>
        <ecNumber evidence="2">2.7.13.3</ecNumber>
    </recommendedName>
</protein>
<evidence type="ECO:0000259" key="13">
    <source>
        <dbReference type="PROSITE" id="PS50113"/>
    </source>
</evidence>
<proteinExistence type="predicted"/>
<evidence type="ECO:0000313" key="15">
    <source>
        <dbReference type="Proteomes" id="UP001064933"/>
    </source>
</evidence>
<dbReference type="NCBIfam" id="TIGR00229">
    <property type="entry name" value="sensory_box"/>
    <property type="match status" value="1"/>
</dbReference>
<gene>
    <name evidence="14" type="ORF">N4261_04630</name>
</gene>